<feature type="domain" description="5'-Nucleotidase C-terminal" evidence="18">
    <location>
        <begin position="405"/>
        <end position="584"/>
    </location>
</feature>
<comment type="cofactor">
    <cofactor evidence="3">
        <name>a divalent metal cation</name>
        <dbReference type="ChEBI" id="CHEBI:60240"/>
    </cofactor>
</comment>
<dbReference type="InterPro" id="IPR041827">
    <property type="entry name" value="CpdB_N"/>
</dbReference>
<dbReference type="SUPFAM" id="SSF56300">
    <property type="entry name" value="Metallo-dependent phosphatases"/>
    <property type="match status" value="1"/>
</dbReference>
<dbReference type="AlphaFoldDB" id="A0A2D0J1J5"/>
<comment type="subcellular location">
    <subcellularLocation>
        <location evidence="4">Periplasm</location>
    </subcellularLocation>
</comment>
<dbReference type="CDD" id="cd07410">
    <property type="entry name" value="MPP_CpdB_N"/>
    <property type="match status" value="1"/>
</dbReference>
<evidence type="ECO:0000256" key="16">
    <source>
        <dbReference type="RuleBase" id="RU362119"/>
    </source>
</evidence>
<evidence type="ECO:0000313" key="20">
    <source>
        <dbReference type="Proteomes" id="UP000225833"/>
    </source>
</evidence>
<dbReference type="Gene3D" id="3.60.21.10">
    <property type="match status" value="1"/>
</dbReference>
<organism evidence="19 20">
    <name type="scientific">Xenorhabdus budapestensis</name>
    <dbReference type="NCBI Taxonomy" id="290110"/>
    <lineage>
        <taxon>Bacteria</taxon>
        <taxon>Pseudomonadati</taxon>
        <taxon>Pseudomonadota</taxon>
        <taxon>Gammaproteobacteria</taxon>
        <taxon>Enterobacterales</taxon>
        <taxon>Morganellaceae</taxon>
        <taxon>Xenorhabdus</taxon>
    </lineage>
</organism>
<dbReference type="PRINTS" id="PR01607">
    <property type="entry name" value="APYRASEFAMLY"/>
</dbReference>
<dbReference type="InterPro" id="IPR006294">
    <property type="entry name" value="Cyc_nuc_PDE_nucleotidase"/>
</dbReference>
<evidence type="ECO:0000259" key="18">
    <source>
        <dbReference type="Pfam" id="PF02872"/>
    </source>
</evidence>
<evidence type="ECO:0000256" key="10">
    <source>
        <dbReference type="ARBA" id="ARBA00022729"/>
    </source>
</evidence>
<evidence type="ECO:0000256" key="2">
    <source>
        <dbReference type="ARBA" id="ARBA00001730"/>
    </source>
</evidence>
<evidence type="ECO:0000256" key="9">
    <source>
        <dbReference type="ARBA" id="ARBA00022723"/>
    </source>
</evidence>
<name>A0A2D0J1J5_XENBU</name>
<comment type="catalytic activity">
    <reaction evidence="1">
        <text>a ribonucleoside 3'-phosphate + H2O = a ribonucleoside + phosphate</text>
        <dbReference type="Rhea" id="RHEA:10144"/>
        <dbReference type="ChEBI" id="CHEBI:13197"/>
        <dbReference type="ChEBI" id="CHEBI:15377"/>
        <dbReference type="ChEBI" id="CHEBI:18254"/>
        <dbReference type="ChEBI" id="CHEBI:43474"/>
        <dbReference type="EC" id="3.1.3.6"/>
    </reaction>
</comment>
<dbReference type="FunFam" id="3.60.21.10:FF:000037">
    <property type="entry name" value="Bifunctional 2',3'-cyclic-nucleotide 2'-phosphodiesterase/3'-nucleotidase"/>
    <property type="match status" value="1"/>
</dbReference>
<evidence type="ECO:0000256" key="13">
    <source>
        <dbReference type="ARBA" id="ARBA00022801"/>
    </source>
</evidence>
<evidence type="ECO:0000256" key="5">
    <source>
        <dbReference type="ARBA" id="ARBA00006654"/>
    </source>
</evidence>
<dbReference type="Pfam" id="PF02872">
    <property type="entry name" value="5_nucleotid_C"/>
    <property type="match status" value="1"/>
</dbReference>
<keyword evidence="13 16" id="KW-0378">Hydrolase</keyword>
<keyword evidence="11 16" id="KW-0547">Nucleotide-binding</keyword>
<dbReference type="NCBIfam" id="TIGR01390">
    <property type="entry name" value="CycNucDiestase"/>
    <property type="match status" value="1"/>
</dbReference>
<dbReference type="EC" id="3.1.3.6" evidence="7"/>
<evidence type="ECO:0000256" key="6">
    <source>
        <dbReference type="ARBA" id="ARBA00012364"/>
    </source>
</evidence>
<keyword evidence="14" id="KW-0511">Multifunctional enzyme</keyword>
<dbReference type="FunFam" id="3.90.780.10:FF:000002">
    <property type="entry name" value="Bifunctional 2',3'-cyclic-nucleotide 2'-phosphodiesterase/3'-nucleotidase"/>
    <property type="match status" value="1"/>
</dbReference>
<gene>
    <name evidence="19" type="ORF">Xbud_01591</name>
</gene>
<comment type="similarity">
    <text evidence="5 16">Belongs to the 5'-nucleotidase family.</text>
</comment>
<keyword evidence="12" id="KW-0574">Periplasm</keyword>
<proteinExistence type="inferred from homology"/>
<dbReference type="GO" id="GO:0008663">
    <property type="term" value="F:2',3'-cyclic-nucleotide 2'-phosphodiesterase activity"/>
    <property type="evidence" value="ECO:0007669"/>
    <property type="project" value="UniProtKB-EC"/>
</dbReference>
<comment type="caution">
    <text evidence="19">The sequence shown here is derived from an EMBL/GenBank/DDBJ whole genome shotgun (WGS) entry which is preliminary data.</text>
</comment>
<comment type="function">
    <text evidence="15">This bifunctional enzyme catalyzes two consecutive reactions during ribonucleic acid degradation. Converts a 2',3'-cyclic nucleotide to a 3'-nucleotide and then the 3'-nucleotide to the corresponding nucleoside and phosphate.</text>
</comment>
<feature type="domain" description="Calcineurin-like phosphoesterase" evidence="17">
    <location>
        <begin position="59"/>
        <end position="294"/>
    </location>
</feature>
<evidence type="ECO:0000256" key="12">
    <source>
        <dbReference type="ARBA" id="ARBA00022764"/>
    </source>
</evidence>
<sequence length="684" mass="75843">MIEAAYDDVRRDNPVYRDKKQTILETLSIEGDNMLKYGLKISTLVMLVAFNVNAATVDLRVMETSDVHSNLIDFDYFKDKPTEQFGLVRTASLIKAAKAEATNAILVDNGDLIQGSPMADYIVAKGLKQGEVHPVHQLMNTMGYTIGNFGNHEFNFGLDYLKQAIAGAKFPYINANIMDAKTDKNYFTPYIIVDTPVKDREGKEHTIKIGYIGFVPTQISIWDKANLDGKVVVNDITETAKKFVPEMKKAGADLIIAIPHSGFFQEPYKAMAENSVYYLSEVPGINAIMFGHAHGVFPSEEYNGIRGVDVANGTVNGIPAVMPGQWGDHLGIVDMVINNDSGEWKVESAKAEARPIYDKTHKKALVERDNKLAAIIEEANQGTRDFVGKFIGKASANMYSYLALIQNDPTVQIVNDAQVDYTTRFIQGDPDLADLPVLGAAAPFKVGGRKNAPADFVEVEKGDLTFRNAADLYLYPNTLVVVKASGADVVEWLECSAGMYNQIDPNSTKPQELLNWKSFRTYNFDTISGVNYKVDLTQPAKYDTDCQLINKSANRIKDVTYQGKPIDPTATFLIATNNYRGYGGKFAGTGEGHIAFASPDENRSILAAYISRMTKEKGVVSTQAENNWSFLPIKTDKKLDVRFETSPSEKAVKFIKEHAQYPVKYLKNDEVGFAIYQIDLTDKK</sequence>
<dbReference type="GO" id="GO:0008254">
    <property type="term" value="F:3'-nucleotidase activity"/>
    <property type="evidence" value="ECO:0007669"/>
    <property type="project" value="UniProtKB-EC"/>
</dbReference>
<accession>A0A2D0J1J5</accession>
<dbReference type="InterPro" id="IPR004843">
    <property type="entry name" value="Calcineurin-like_PHP"/>
</dbReference>
<reference evidence="19 20" key="1">
    <citation type="journal article" date="2017" name="Nat. Microbiol.">
        <title>Natural product diversity associated with the nematode symbionts Photorhabdus and Xenorhabdus.</title>
        <authorList>
            <person name="Tobias N.J."/>
            <person name="Wolff H."/>
            <person name="Djahanschiri B."/>
            <person name="Grundmann F."/>
            <person name="Kronenwerth M."/>
            <person name="Shi Y.M."/>
            <person name="Simonyi S."/>
            <person name="Grun P."/>
            <person name="Shapiro-Ilan D."/>
            <person name="Pidot S.J."/>
            <person name="Stinear T.P."/>
            <person name="Ebersberger I."/>
            <person name="Bode H.B."/>
        </authorList>
    </citation>
    <scope>NUCLEOTIDE SEQUENCE [LARGE SCALE GENOMIC DNA]</scope>
    <source>
        <strain evidence="19 20">DSM 16342</strain>
    </source>
</reference>
<dbReference type="InterPro" id="IPR029052">
    <property type="entry name" value="Metallo-depent_PP-like"/>
</dbReference>
<dbReference type="EC" id="3.1.4.16" evidence="6"/>
<dbReference type="InterPro" id="IPR006179">
    <property type="entry name" value="5_nucleotidase/apyrase"/>
</dbReference>
<dbReference type="InterPro" id="IPR036907">
    <property type="entry name" value="5'-Nucleotdase_C_sf"/>
</dbReference>
<evidence type="ECO:0000256" key="14">
    <source>
        <dbReference type="ARBA" id="ARBA00023268"/>
    </source>
</evidence>
<protein>
    <recommendedName>
        <fullName evidence="8">2',3'-cyclic-nucleotide 2'-phosphodiesterase/3'-nucleotidase</fullName>
        <ecNumber evidence="7">3.1.3.6</ecNumber>
        <ecNumber evidence="6">3.1.4.16</ecNumber>
    </recommendedName>
</protein>
<dbReference type="InterPro" id="IPR006146">
    <property type="entry name" value="5'-Nucleotdase_CS"/>
</dbReference>
<dbReference type="InterPro" id="IPR008334">
    <property type="entry name" value="5'-Nucleotdase_C"/>
</dbReference>
<evidence type="ECO:0000259" key="17">
    <source>
        <dbReference type="Pfam" id="PF00149"/>
    </source>
</evidence>
<dbReference type="GO" id="GO:0030288">
    <property type="term" value="C:outer membrane-bounded periplasmic space"/>
    <property type="evidence" value="ECO:0007669"/>
    <property type="project" value="TreeGrafter"/>
</dbReference>
<evidence type="ECO:0000256" key="8">
    <source>
        <dbReference type="ARBA" id="ARBA00016420"/>
    </source>
</evidence>
<keyword evidence="9" id="KW-0479">Metal-binding</keyword>
<dbReference type="PROSITE" id="PS00785">
    <property type="entry name" value="5_NUCLEOTIDASE_1"/>
    <property type="match status" value="1"/>
</dbReference>
<evidence type="ECO:0000256" key="7">
    <source>
        <dbReference type="ARBA" id="ARBA00012642"/>
    </source>
</evidence>
<dbReference type="GO" id="GO:0009166">
    <property type="term" value="P:nucleotide catabolic process"/>
    <property type="evidence" value="ECO:0007669"/>
    <property type="project" value="InterPro"/>
</dbReference>
<dbReference type="Gene3D" id="3.90.780.10">
    <property type="entry name" value="5'-Nucleotidase, C-terminal domain"/>
    <property type="match status" value="1"/>
</dbReference>
<evidence type="ECO:0000256" key="15">
    <source>
        <dbReference type="ARBA" id="ARBA00056111"/>
    </source>
</evidence>
<dbReference type="EMBL" id="NIBS01000006">
    <property type="protein sequence ID" value="PHM28195.1"/>
    <property type="molecule type" value="Genomic_DNA"/>
</dbReference>
<dbReference type="PANTHER" id="PTHR11575">
    <property type="entry name" value="5'-NUCLEOTIDASE-RELATED"/>
    <property type="match status" value="1"/>
</dbReference>
<dbReference type="GO" id="GO:0046872">
    <property type="term" value="F:metal ion binding"/>
    <property type="evidence" value="ECO:0007669"/>
    <property type="project" value="UniProtKB-KW"/>
</dbReference>
<evidence type="ECO:0000256" key="1">
    <source>
        <dbReference type="ARBA" id="ARBA00000527"/>
    </source>
</evidence>
<dbReference type="GO" id="GO:0000166">
    <property type="term" value="F:nucleotide binding"/>
    <property type="evidence" value="ECO:0007669"/>
    <property type="project" value="UniProtKB-KW"/>
</dbReference>
<keyword evidence="10" id="KW-0732">Signal</keyword>
<evidence type="ECO:0000256" key="4">
    <source>
        <dbReference type="ARBA" id="ARBA00004418"/>
    </source>
</evidence>
<evidence type="ECO:0000256" key="3">
    <source>
        <dbReference type="ARBA" id="ARBA00001968"/>
    </source>
</evidence>
<comment type="catalytic activity">
    <reaction evidence="2">
        <text>a nucleoside 2',3'-cyclic phosphate + H2O = a nucleoside 3'-phosphate + H(+)</text>
        <dbReference type="Rhea" id="RHEA:19621"/>
        <dbReference type="ChEBI" id="CHEBI:15377"/>
        <dbReference type="ChEBI" id="CHEBI:15378"/>
        <dbReference type="ChEBI" id="CHEBI:66949"/>
        <dbReference type="ChEBI" id="CHEBI:66954"/>
        <dbReference type="EC" id="3.1.4.16"/>
    </reaction>
</comment>
<dbReference type="NCBIfam" id="NF006938">
    <property type="entry name" value="PRK09420.1"/>
    <property type="match status" value="1"/>
</dbReference>
<dbReference type="Proteomes" id="UP000225833">
    <property type="component" value="Unassembled WGS sequence"/>
</dbReference>
<dbReference type="SUPFAM" id="SSF55816">
    <property type="entry name" value="5'-nucleotidase (syn. UDP-sugar hydrolase), C-terminal domain"/>
    <property type="match status" value="1"/>
</dbReference>
<evidence type="ECO:0000313" key="19">
    <source>
        <dbReference type="EMBL" id="PHM28195.1"/>
    </source>
</evidence>
<dbReference type="PANTHER" id="PTHR11575:SF6">
    <property type="entry name" value="2',3'-CYCLIC-NUCLEOTIDE 2'-PHOSPHODIESTERASE_3'-NUCLEOTIDASE"/>
    <property type="match status" value="1"/>
</dbReference>
<dbReference type="Pfam" id="PF00149">
    <property type="entry name" value="Metallophos"/>
    <property type="match status" value="1"/>
</dbReference>
<evidence type="ECO:0000256" key="11">
    <source>
        <dbReference type="ARBA" id="ARBA00022741"/>
    </source>
</evidence>